<gene>
    <name evidence="1" type="ORF">GCM10007877_07430</name>
</gene>
<evidence type="ECO:0000313" key="2">
    <source>
        <dbReference type="Proteomes" id="UP001156870"/>
    </source>
</evidence>
<dbReference type="Proteomes" id="UP001156870">
    <property type="component" value="Unassembled WGS sequence"/>
</dbReference>
<evidence type="ECO:0000313" key="1">
    <source>
        <dbReference type="EMBL" id="GLS25029.1"/>
    </source>
</evidence>
<dbReference type="EMBL" id="BSPD01000021">
    <property type="protein sequence ID" value="GLS25029.1"/>
    <property type="molecule type" value="Genomic_DNA"/>
</dbReference>
<proteinExistence type="predicted"/>
<keyword evidence="2" id="KW-1185">Reference proteome</keyword>
<protein>
    <submittedName>
        <fullName evidence="1">Uncharacterized protein</fullName>
    </submittedName>
</protein>
<sequence length="225" mass="25510">MRVYKMITTGSLRANEASQETLLSLNEGQLLTEAMDKKDRNIIIGPWGDRIEQVWVSTVGSDRKRYEGWVDAKEIEVHSVVKDKKISEIRELKDDYFARRSELDQAEGDPRRVKLTALVRVLLERQAYSKNNCKGERESMVCDFLLRRGGANAIVRSVSFVEVGEKNEEMGVPDHVGAKPRKNSKSLRLAYEDSAKILSSIGVRDTAMGRLLAEWIAILEVERSV</sequence>
<name>A0AA37T2L3_9GAMM</name>
<dbReference type="AlphaFoldDB" id="A0AA37T2L3"/>
<comment type="caution">
    <text evidence="1">The sequence shown here is derived from an EMBL/GenBank/DDBJ whole genome shotgun (WGS) entry which is preliminary data.</text>
</comment>
<accession>A0AA37T2L3</accession>
<reference evidence="1 2" key="1">
    <citation type="journal article" date="2014" name="Int. J. Syst. Evol. Microbiol.">
        <title>Complete genome sequence of Corynebacterium casei LMG S-19264T (=DSM 44701T), isolated from a smear-ripened cheese.</title>
        <authorList>
            <consortium name="US DOE Joint Genome Institute (JGI-PGF)"/>
            <person name="Walter F."/>
            <person name="Albersmeier A."/>
            <person name="Kalinowski J."/>
            <person name="Ruckert C."/>
        </authorList>
    </citation>
    <scope>NUCLEOTIDE SEQUENCE [LARGE SCALE GENOMIC DNA]</scope>
    <source>
        <strain evidence="1 2">NBRC 110095</strain>
    </source>
</reference>
<organism evidence="1 2">
    <name type="scientific">Marinibactrum halimedae</name>
    <dbReference type="NCBI Taxonomy" id="1444977"/>
    <lineage>
        <taxon>Bacteria</taxon>
        <taxon>Pseudomonadati</taxon>
        <taxon>Pseudomonadota</taxon>
        <taxon>Gammaproteobacteria</taxon>
        <taxon>Cellvibrionales</taxon>
        <taxon>Cellvibrionaceae</taxon>
        <taxon>Marinibactrum</taxon>
    </lineage>
</organism>
<dbReference type="RefSeq" id="WP_284285045.1">
    <property type="nucleotide sequence ID" value="NZ_BSPD01000021.1"/>
</dbReference>